<dbReference type="Gene3D" id="3.30.450.40">
    <property type="match status" value="1"/>
</dbReference>
<keyword evidence="3" id="KW-1185">Reference proteome</keyword>
<gene>
    <name evidence="2" type="ORF">ACFSDX_19235</name>
</gene>
<dbReference type="EMBL" id="JBHUFD010000018">
    <property type="protein sequence ID" value="MFD1874579.1"/>
    <property type="molecule type" value="Genomic_DNA"/>
</dbReference>
<accession>A0ABW4QYH4</accession>
<dbReference type="PANTHER" id="PTHR43102">
    <property type="entry name" value="SLR1143 PROTEIN"/>
    <property type="match status" value="1"/>
</dbReference>
<dbReference type="SUPFAM" id="SSF55781">
    <property type="entry name" value="GAF domain-like"/>
    <property type="match status" value="1"/>
</dbReference>
<comment type="caution">
    <text evidence="2">The sequence shown here is derived from an EMBL/GenBank/DDBJ whole genome shotgun (WGS) entry which is preliminary data.</text>
</comment>
<name>A0ABW4QYH4_9BACT</name>
<evidence type="ECO:0000313" key="2">
    <source>
        <dbReference type="EMBL" id="MFD1874579.1"/>
    </source>
</evidence>
<dbReference type="InterPro" id="IPR029016">
    <property type="entry name" value="GAF-like_dom_sf"/>
</dbReference>
<dbReference type="SMART" id="SM00065">
    <property type="entry name" value="GAF"/>
    <property type="match status" value="1"/>
</dbReference>
<protein>
    <submittedName>
        <fullName evidence="2">GAF domain-containing protein</fullName>
    </submittedName>
</protein>
<dbReference type="PANTHER" id="PTHR43102:SF2">
    <property type="entry name" value="GAF DOMAIN-CONTAINING PROTEIN"/>
    <property type="match status" value="1"/>
</dbReference>
<dbReference type="Pfam" id="PF01590">
    <property type="entry name" value="GAF"/>
    <property type="match status" value="1"/>
</dbReference>
<sequence length="234" mass="26243">MLTTPPTLLPADETARLHSLHSYNIVESLQEDVFDELVALLANLFRLPIAYVGLMEADQLSFKAAYGVPRQPAHPRASSLCALVVRHSRVVVYQDLAEAPQNSLDASAIQNSLAYQVRFYAGAPLRMPDHRTIGTLCLAGPQPREFSPAEQQLLEATAEIVSHAIAVRSHCRNSLNDRRWLEIRTQARDELYALGALVRYLSARYGSSTPVPEEILQPVMRRLRDLRTILQDYD</sequence>
<dbReference type="Proteomes" id="UP001597197">
    <property type="component" value="Unassembled WGS sequence"/>
</dbReference>
<evidence type="ECO:0000313" key="3">
    <source>
        <dbReference type="Proteomes" id="UP001597197"/>
    </source>
</evidence>
<organism evidence="2 3">
    <name type="scientific">Hymenobacter bucti</name>
    <dbReference type="NCBI Taxonomy" id="1844114"/>
    <lineage>
        <taxon>Bacteria</taxon>
        <taxon>Pseudomonadati</taxon>
        <taxon>Bacteroidota</taxon>
        <taxon>Cytophagia</taxon>
        <taxon>Cytophagales</taxon>
        <taxon>Hymenobacteraceae</taxon>
        <taxon>Hymenobacter</taxon>
    </lineage>
</organism>
<evidence type="ECO:0000259" key="1">
    <source>
        <dbReference type="SMART" id="SM00065"/>
    </source>
</evidence>
<proteinExistence type="predicted"/>
<dbReference type="InterPro" id="IPR003018">
    <property type="entry name" value="GAF"/>
</dbReference>
<reference evidence="3" key="1">
    <citation type="journal article" date="2019" name="Int. J. Syst. Evol. Microbiol.">
        <title>The Global Catalogue of Microorganisms (GCM) 10K type strain sequencing project: providing services to taxonomists for standard genome sequencing and annotation.</title>
        <authorList>
            <consortium name="The Broad Institute Genomics Platform"/>
            <consortium name="The Broad Institute Genome Sequencing Center for Infectious Disease"/>
            <person name="Wu L."/>
            <person name="Ma J."/>
        </authorList>
    </citation>
    <scope>NUCLEOTIDE SEQUENCE [LARGE SCALE GENOMIC DNA]</scope>
    <source>
        <strain evidence="3">CGMCC 1.15795</strain>
    </source>
</reference>
<dbReference type="RefSeq" id="WP_382316505.1">
    <property type="nucleotide sequence ID" value="NZ_JBHUFD010000018.1"/>
</dbReference>
<feature type="domain" description="GAF" evidence="1">
    <location>
        <begin position="29"/>
        <end position="176"/>
    </location>
</feature>